<dbReference type="Pfam" id="PF12836">
    <property type="entry name" value="HHH_3"/>
    <property type="match status" value="2"/>
</dbReference>
<protein>
    <submittedName>
        <fullName evidence="2">DNA uptake protein ComE</fullName>
    </submittedName>
</protein>
<feature type="transmembrane region" description="Helical" evidence="1">
    <location>
        <begin position="20"/>
        <end position="37"/>
    </location>
</feature>
<dbReference type="SUPFAM" id="SSF47781">
    <property type="entry name" value="RuvA domain 2-like"/>
    <property type="match status" value="2"/>
</dbReference>
<sequence>MAFKTRSEYFIFSREQRKGIFVLFGIIIVLQLLYFFGNFNALAKEFPEKQKWLALQSQIDSMKMEEKRESPKIYLFNPNFITDYKGYKLGMSVPEIDRLLAFRKENKYVNSSKEFQNVTQVSDSLLNAIAPFFKFPDWVNNKKQFKVYEKYSNKAFAKKEKIVFIDINQATQKDLINIYGVGEAISLRILKLKESLGGFVSMEQMNDIWGLSPEVIKNLNTHFKVTAMPNLKKIDINNASLKELSQFSYFRYPLAKEIVTYRSMNGDIKNIEDLTKIRGFPVDKAKIIALYLNFN</sequence>
<dbReference type="Gene3D" id="1.10.150.280">
    <property type="entry name" value="AF1531-like domain"/>
    <property type="match status" value="2"/>
</dbReference>
<dbReference type="PANTHER" id="PTHR21180:SF32">
    <property type="entry name" value="ENDONUCLEASE_EXONUCLEASE_PHOSPHATASE FAMILY DOMAIN-CONTAINING PROTEIN 1"/>
    <property type="match status" value="1"/>
</dbReference>
<dbReference type="RefSeq" id="WP_103999657.1">
    <property type="nucleotide sequence ID" value="NZ_FNVP01000005.1"/>
</dbReference>
<dbReference type="InterPro" id="IPR010994">
    <property type="entry name" value="RuvA_2-like"/>
</dbReference>
<accession>A0A1H5WXJ4</accession>
<keyword evidence="1" id="KW-0472">Membrane</keyword>
<dbReference type="InterPro" id="IPR051675">
    <property type="entry name" value="Endo/Exo/Phosphatase_dom_1"/>
</dbReference>
<evidence type="ECO:0000313" key="3">
    <source>
        <dbReference type="Proteomes" id="UP000236737"/>
    </source>
</evidence>
<dbReference type="AlphaFoldDB" id="A0A1H5WXJ4"/>
<gene>
    <name evidence="2" type="ORF">SAMN04488130_10596</name>
</gene>
<organism evidence="2 3">
    <name type="scientific">Flavobacterium urumqiense</name>
    <dbReference type="NCBI Taxonomy" id="935224"/>
    <lineage>
        <taxon>Bacteria</taxon>
        <taxon>Pseudomonadati</taxon>
        <taxon>Bacteroidota</taxon>
        <taxon>Flavobacteriia</taxon>
        <taxon>Flavobacteriales</taxon>
        <taxon>Flavobacteriaceae</taxon>
        <taxon>Flavobacterium</taxon>
    </lineage>
</organism>
<keyword evidence="1" id="KW-1133">Transmembrane helix</keyword>
<keyword evidence="1" id="KW-0812">Transmembrane</keyword>
<name>A0A1H5WXJ4_9FLAO</name>
<dbReference type="EMBL" id="FNVP01000005">
    <property type="protein sequence ID" value="SEG04158.1"/>
    <property type="molecule type" value="Genomic_DNA"/>
</dbReference>
<evidence type="ECO:0000256" key="1">
    <source>
        <dbReference type="SAM" id="Phobius"/>
    </source>
</evidence>
<dbReference type="OrthoDB" id="981124at2"/>
<keyword evidence="3" id="KW-1185">Reference proteome</keyword>
<proteinExistence type="predicted"/>
<evidence type="ECO:0000313" key="2">
    <source>
        <dbReference type="EMBL" id="SEG04158.1"/>
    </source>
</evidence>
<dbReference type="PANTHER" id="PTHR21180">
    <property type="entry name" value="ENDONUCLEASE/EXONUCLEASE/PHOSPHATASE FAMILY DOMAIN-CONTAINING PROTEIN 1"/>
    <property type="match status" value="1"/>
</dbReference>
<reference evidence="3" key="1">
    <citation type="submission" date="2016-10" db="EMBL/GenBank/DDBJ databases">
        <authorList>
            <person name="Varghese N."/>
            <person name="Submissions S."/>
        </authorList>
    </citation>
    <scope>NUCLEOTIDE SEQUENCE [LARGE SCALE GENOMIC DNA]</scope>
    <source>
        <strain evidence="3">CGMCC 1.9230</strain>
    </source>
</reference>
<dbReference type="Proteomes" id="UP000236737">
    <property type="component" value="Unassembled WGS sequence"/>
</dbReference>